<evidence type="ECO:0000313" key="2">
    <source>
        <dbReference type="EMBL" id="OCL26902.1"/>
    </source>
</evidence>
<feature type="domain" description="FMN-binding" evidence="1">
    <location>
        <begin position="137"/>
        <end position="222"/>
    </location>
</feature>
<protein>
    <recommendedName>
        <fullName evidence="1">FMN-binding domain-containing protein</fullName>
    </recommendedName>
</protein>
<keyword evidence="3" id="KW-1185">Reference proteome</keyword>
<name>A0A1C0A9E9_9FIRM</name>
<reference evidence="2 3" key="2">
    <citation type="submission" date="2016-08" db="EMBL/GenBank/DDBJ databases">
        <title>Orenia metallireducens sp. nov. strain Z6, a Novel Metal-reducing Firmicute from the Deep Subsurface.</title>
        <authorList>
            <person name="Maxim B.I."/>
            <person name="Kenneth K."/>
            <person name="Flynn T.M."/>
            <person name="Oloughlin E.J."/>
            <person name="Locke R.A."/>
            <person name="Weber J.R."/>
            <person name="Egan S.M."/>
            <person name="Mackie R.I."/>
            <person name="Cann I.K."/>
        </authorList>
    </citation>
    <scope>NUCLEOTIDE SEQUENCE [LARGE SCALE GENOMIC DNA]</scope>
    <source>
        <strain evidence="2 3">Z6</strain>
    </source>
</reference>
<comment type="caution">
    <text evidence="2">The sequence shown here is derived from an EMBL/GenBank/DDBJ whole genome shotgun (WGS) entry which is preliminary data.</text>
</comment>
<dbReference type="RefSeq" id="WP_068716249.1">
    <property type="nucleotide sequence ID" value="NZ_LWDV01000008.1"/>
</dbReference>
<evidence type="ECO:0000313" key="3">
    <source>
        <dbReference type="Proteomes" id="UP000093514"/>
    </source>
</evidence>
<gene>
    <name evidence="2" type="ORF">U472_05285</name>
</gene>
<dbReference type="InterPro" id="IPR007329">
    <property type="entry name" value="FMN-bd"/>
</dbReference>
<dbReference type="GO" id="GO:0010181">
    <property type="term" value="F:FMN binding"/>
    <property type="evidence" value="ECO:0007669"/>
    <property type="project" value="InterPro"/>
</dbReference>
<dbReference type="OrthoDB" id="2111208at2"/>
<accession>A0A1C0A9E9</accession>
<dbReference type="Pfam" id="PF04205">
    <property type="entry name" value="FMN_bind"/>
    <property type="match status" value="2"/>
</dbReference>
<dbReference type="Proteomes" id="UP000093514">
    <property type="component" value="Unassembled WGS sequence"/>
</dbReference>
<reference evidence="3" key="1">
    <citation type="submission" date="2016-07" db="EMBL/GenBank/DDBJ databases">
        <authorList>
            <person name="Florea S."/>
            <person name="Webb J.S."/>
            <person name="Jaromczyk J."/>
            <person name="Schardl C.L."/>
        </authorList>
    </citation>
    <scope>NUCLEOTIDE SEQUENCE [LARGE SCALE GENOMIC DNA]</scope>
    <source>
        <strain evidence="3">Z6</strain>
    </source>
</reference>
<dbReference type="SMART" id="SM00900">
    <property type="entry name" value="FMN_bind"/>
    <property type="match status" value="2"/>
</dbReference>
<sequence length="226" mass="25449">MKRLANIFLILILLLEIISPVISAENKYHDGSYIGYVPDKHGDVVIQVTIDQGKIDKVEIINPVKGENYPSKEAIEAFNKFPQEVVNKQSTEVDLIAGATKSYNQYREATNMALAISSGEYDRNLYYGIAKDYEDHGYVLLKVTIEKEMIKKIEIIPAHDEKREELAGNKGFRYPYYPAKKLYNEFPKVAVQEQSTDIDIVSGATVSTDAYNHALKQALKQAGLSL</sequence>
<feature type="domain" description="FMN-binding" evidence="1">
    <location>
        <begin position="35"/>
        <end position="117"/>
    </location>
</feature>
<evidence type="ECO:0000259" key="1">
    <source>
        <dbReference type="SMART" id="SM00900"/>
    </source>
</evidence>
<dbReference type="Gene3D" id="3.90.1010.20">
    <property type="match status" value="2"/>
</dbReference>
<dbReference type="EMBL" id="LWDV01000008">
    <property type="protein sequence ID" value="OCL26902.1"/>
    <property type="molecule type" value="Genomic_DNA"/>
</dbReference>
<proteinExistence type="predicted"/>
<dbReference type="GO" id="GO:0016020">
    <property type="term" value="C:membrane"/>
    <property type="evidence" value="ECO:0007669"/>
    <property type="project" value="InterPro"/>
</dbReference>
<dbReference type="AlphaFoldDB" id="A0A1C0A9E9"/>
<organism evidence="2 3">
    <name type="scientific">Orenia metallireducens</name>
    <dbReference type="NCBI Taxonomy" id="1413210"/>
    <lineage>
        <taxon>Bacteria</taxon>
        <taxon>Bacillati</taxon>
        <taxon>Bacillota</taxon>
        <taxon>Clostridia</taxon>
        <taxon>Halanaerobiales</taxon>
        <taxon>Halobacteroidaceae</taxon>
        <taxon>Orenia</taxon>
    </lineage>
</organism>